<dbReference type="GO" id="GO:0004222">
    <property type="term" value="F:metalloendopeptidase activity"/>
    <property type="evidence" value="ECO:0007669"/>
    <property type="project" value="InterPro"/>
</dbReference>
<dbReference type="EMBL" id="ML987194">
    <property type="protein sequence ID" value="KAF2249702.1"/>
    <property type="molecule type" value="Genomic_DNA"/>
</dbReference>
<keyword evidence="4" id="KW-1185">Reference proteome</keyword>
<evidence type="ECO:0000259" key="2">
    <source>
        <dbReference type="PROSITE" id="PS51046"/>
    </source>
</evidence>
<keyword evidence="1" id="KW-0479">Metal-binding</keyword>
<reference evidence="3" key="1">
    <citation type="journal article" date="2020" name="Stud. Mycol.">
        <title>101 Dothideomycetes genomes: a test case for predicting lifestyles and emergence of pathogens.</title>
        <authorList>
            <person name="Haridas S."/>
            <person name="Albert R."/>
            <person name="Binder M."/>
            <person name="Bloem J."/>
            <person name="Labutti K."/>
            <person name="Salamov A."/>
            <person name="Andreopoulos B."/>
            <person name="Baker S."/>
            <person name="Barry K."/>
            <person name="Bills G."/>
            <person name="Bluhm B."/>
            <person name="Cannon C."/>
            <person name="Castanera R."/>
            <person name="Culley D."/>
            <person name="Daum C."/>
            <person name="Ezra D."/>
            <person name="Gonzalez J."/>
            <person name="Henrissat B."/>
            <person name="Kuo A."/>
            <person name="Liang C."/>
            <person name="Lipzen A."/>
            <person name="Lutzoni F."/>
            <person name="Magnuson J."/>
            <person name="Mondo S."/>
            <person name="Nolan M."/>
            <person name="Ohm R."/>
            <person name="Pangilinan J."/>
            <person name="Park H.-J."/>
            <person name="Ramirez L."/>
            <person name="Alfaro M."/>
            <person name="Sun H."/>
            <person name="Tritt A."/>
            <person name="Yoshinaga Y."/>
            <person name="Zwiers L.-H."/>
            <person name="Turgeon B."/>
            <person name="Goodwin S."/>
            <person name="Spatafora J."/>
            <person name="Crous P."/>
            <person name="Grigoriev I."/>
        </authorList>
    </citation>
    <scope>NUCLEOTIDE SEQUENCE</scope>
    <source>
        <strain evidence="3">CBS 122368</strain>
    </source>
</reference>
<dbReference type="InterPro" id="IPR012314">
    <property type="entry name" value="Pept_M12B_GON-ADAMTSs"/>
</dbReference>
<sequence>MDSSGRSNCNGYCDKCYGLFSTAEALETLASPAGYWHHIGAEAKASADRGCPLCQKLVIKWPDRISRDTDQLVCWAARGRSRCQTNPTAAFPETKVSVPYIFDGLICYRYGPGEHSHQRWLKTFTLFADSDDNAASLLPIRPPIIDVGSEPALWRARQLFEACRDSHQLCPRARTPPLPTRAIDVGTIDSGDQVRLYIASPGELRDYVALSYCWGGPQPVLLTTKNLKGMTASIPVDSLPQTIKDAIKVTRGLGIRFLWIDALCIIQEGDDSDKLREIGRMGKLYKNATVTIFAASAKAVSDGFLQPRPALPSLALPFRCADGAVGTAQLTYGANHNFMHPLNTRGWTLQESLLSPRKLVYGEKELVWDCETQQKTGLQSSYFEPAWSFRHLPPEIFTPNGGVITASKAGDVWGGVLGEFTIRKLSFPEDRLAAVAGVITELSSVFQDECVFGLWRRNFIHQLAWYGRGLPCAVDENAILNCAPEWSWASRVFETGFLSFEPEDKEDWEVRDREVVLHRRLRRGHDIPAGPSNNWYVYLDFKEPEAERKPYYARFCFEQDGKDVFYFPLGYGAGNSNSEITMAVVREGREGTFRRVGIVNNVSGKSWFEHVEKQSIILV</sequence>
<dbReference type="InterPro" id="IPR010730">
    <property type="entry name" value="HET"/>
</dbReference>
<proteinExistence type="predicted"/>
<protein>
    <submittedName>
        <fullName evidence="3">HET-domain-containing protein</fullName>
    </submittedName>
</protein>
<dbReference type="PROSITE" id="PS51046">
    <property type="entry name" value="GON"/>
    <property type="match status" value="1"/>
</dbReference>
<evidence type="ECO:0000313" key="3">
    <source>
        <dbReference type="EMBL" id="KAF2249702.1"/>
    </source>
</evidence>
<dbReference type="OrthoDB" id="3756169at2759"/>
<accession>A0A6A6III3</accession>
<dbReference type="Pfam" id="PF06985">
    <property type="entry name" value="HET"/>
    <property type="match status" value="1"/>
</dbReference>
<evidence type="ECO:0000256" key="1">
    <source>
        <dbReference type="ARBA" id="ARBA00022723"/>
    </source>
</evidence>
<gene>
    <name evidence="3" type="ORF">BU26DRAFT_482375</name>
</gene>
<dbReference type="PANTHER" id="PTHR33112">
    <property type="entry name" value="DOMAIN PROTEIN, PUTATIVE-RELATED"/>
    <property type="match status" value="1"/>
</dbReference>
<evidence type="ECO:0000313" key="4">
    <source>
        <dbReference type="Proteomes" id="UP000800094"/>
    </source>
</evidence>
<feature type="domain" description="GON" evidence="2">
    <location>
        <begin position="1"/>
        <end position="29"/>
    </location>
</feature>
<dbReference type="AlphaFoldDB" id="A0A6A6III3"/>
<name>A0A6A6III3_9PLEO</name>
<organism evidence="3 4">
    <name type="scientific">Trematosphaeria pertusa</name>
    <dbReference type="NCBI Taxonomy" id="390896"/>
    <lineage>
        <taxon>Eukaryota</taxon>
        <taxon>Fungi</taxon>
        <taxon>Dikarya</taxon>
        <taxon>Ascomycota</taxon>
        <taxon>Pezizomycotina</taxon>
        <taxon>Dothideomycetes</taxon>
        <taxon>Pleosporomycetidae</taxon>
        <taxon>Pleosporales</taxon>
        <taxon>Massarineae</taxon>
        <taxon>Trematosphaeriaceae</taxon>
        <taxon>Trematosphaeria</taxon>
    </lineage>
</organism>
<dbReference type="PANTHER" id="PTHR33112:SF16">
    <property type="entry name" value="HETEROKARYON INCOMPATIBILITY DOMAIN-CONTAINING PROTEIN"/>
    <property type="match status" value="1"/>
</dbReference>
<dbReference type="RefSeq" id="XP_033684706.1">
    <property type="nucleotide sequence ID" value="XM_033825768.1"/>
</dbReference>
<dbReference type="GO" id="GO:0008270">
    <property type="term" value="F:zinc ion binding"/>
    <property type="evidence" value="ECO:0007669"/>
    <property type="project" value="InterPro"/>
</dbReference>
<dbReference type="GeneID" id="54579098"/>
<dbReference type="Proteomes" id="UP000800094">
    <property type="component" value="Unassembled WGS sequence"/>
</dbReference>